<name>A0A4P2VDH3_9ARCH</name>
<dbReference type="Pfam" id="PF01968">
    <property type="entry name" value="Hydantoinase_A"/>
    <property type="match status" value="1"/>
</dbReference>
<dbReference type="PANTHER" id="PTHR11365">
    <property type="entry name" value="5-OXOPROLINASE RELATED"/>
    <property type="match status" value="1"/>
</dbReference>
<dbReference type="PANTHER" id="PTHR11365:SF23">
    <property type="entry name" value="HYPOTHETICAL 5-OXOPROLINASE (EUROFUNG)-RELATED"/>
    <property type="match status" value="1"/>
</dbReference>
<feature type="domain" description="Hydantoinase/oxoprolinase N-terminal" evidence="2">
    <location>
        <begin position="6"/>
        <end position="177"/>
    </location>
</feature>
<dbReference type="InterPro" id="IPR002821">
    <property type="entry name" value="Hydantoinase_A"/>
</dbReference>
<keyword evidence="5" id="KW-1185">Reference proteome</keyword>
<dbReference type="GO" id="GO:0005829">
    <property type="term" value="C:cytosol"/>
    <property type="evidence" value="ECO:0007669"/>
    <property type="project" value="TreeGrafter"/>
</dbReference>
<dbReference type="InterPro" id="IPR049517">
    <property type="entry name" value="ACX-like_C"/>
</dbReference>
<evidence type="ECO:0000313" key="4">
    <source>
        <dbReference type="EMBL" id="BBE41443.1"/>
    </source>
</evidence>
<dbReference type="GeneID" id="55583844"/>
<dbReference type="KEGG" id="ccai:NAS2_0028"/>
<dbReference type="GO" id="GO:0047423">
    <property type="term" value="F:N-methylhydantoinase (ATP-hydrolyzing) activity"/>
    <property type="evidence" value="ECO:0007669"/>
    <property type="project" value="UniProtKB-EC"/>
</dbReference>
<dbReference type="InterPro" id="IPR045079">
    <property type="entry name" value="Oxoprolinase-like"/>
</dbReference>
<organism evidence="4 5">
    <name type="scientific">Conexivisphaera calida</name>
    <dbReference type="NCBI Taxonomy" id="1874277"/>
    <lineage>
        <taxon>Archaea</taxon>
        <taxon>Nitrososphaerota</taxon>
        <taxon>Conexivisphaeria</taxon>
        <taxon>Conexivisphaerales</taxon>
        <taxon>Conexivisphaeraceae</taxon>
        <taxon>Conexivisphaera</taxon>
    </lineage>
</organism>
<sequence>MPRYYVGVDIGGTFTDIVVFDSISEDVRVLKVPSTPANPEEAVVGALRDLNIDLSDVALLNHATTVATNALLTRSGLPRTALVTNKGFRDVLEIGRQRRPEIYNIWFTKPIPLVPRKYRLGIGGRVLADGSVKEEIPEEDLQRIRKFLLRNRVESVAISLLNSYANPAHEMKVKEGLSGCCRYIFTSYEVNPEYREYERTSTTVVNAVLAPIVSSYLDRFVEKIRGLGIEAPVYVMTSNGGLNTVQHASMLPISIIESGPAAGVLASAFLAHSMGLGNAMTFDMGGTTAKAGSIVEGKPDVAYEFEAAGKTHSGRSIKGSGYAVRFPFIDLAEVSAGGGTVAWVDEAGSLRVGPRSAGADPGPAAYGRGGTEPTVTDANVVLGRLNQRYLLGGRMAIYADLAERALESVGRAIGLDAVETAKGIIRLIDNAMAKAISIVSVERGRDPRSFPMIAFGGAGPLHACDLAEEMGMRNIVVPEHPGLFSAYGLLTVDVTRLYTAPVFERDLSRVVEELGRNAREDLGRDGFRDVHVDYLVDMRYRGQSYEITVEYGDGSSLREKFESEHRRMYGYTSEDPVEIVGAKAVARAEVPKIALRMRRPHGGSPSPSSSRTAYISGRFIDTPVYVREELSPGMRGSGPAIIEEYDSTTVVNDGWSWEIDGLFNIVMRR</sequence>
<evidence type="ECO:0000259" key="2">
    <source>
        <dbReference type="Pfam" id="PF05378"/>
    </source>
</evidence>
<dbReference type="RefSeq" id="WP_174447788.1">
    <property type="nucleotide sequence ID" value="NZ_AP018732.1"/>
</dbReference>
<gene>
    <name evidence="4" type="ORF">NAS2_0028</name>
</gene>
<dbReference type="Proteomes" id="UP000509448">
    <property type="component" value="Chromosome"/>
</dbReference>
<keyword evidence="4" id="KW-0378">Hydrolase</keyword>
<dbReference type="AlphaFoldDB" id="A0A4P2VDH3"/>
<proteinExistence type="predicted"/>
<dbReference type="Pfam" id="PF19278">
    <property type="entry name" value="Hydant_A_C"/>
    <property type="match status" value="1"/>
</dbReference>
<reference evidence="4 5" key="1">
    <citation type="journal article" date="2019" name="ISME J.">
        <title>Isolation and characterization of a thermophilic sulfur- and iron-reducing thaumarchaeote from a terrestrial acidic hot spring.</title>
        <authorList>
            <person name="Kato S."/>
            <person name="Itoh T."/>
            <person name="Yuki M."/>
            <person name="Nagamori M."/>
            <person name="Ohnishi M."/>
            <person name="Uematsu K."/>
            <person name="Suzuki K."/>
            <person name="Takashina T."/>
            <person name="Ohkuma M."/>
        </authorList>
    </citation>
    <scope>NUCLEOTIDE SEQUENCE [LARGE SCALE GENOMIC DNA]</scope>
    <source>
        <strain evidence="4 5">NAS-02</strain>
    </source>
</reference>
<feature type="domain" description="Acetophenone carboxylase-like C-terminal" evidence="3">
    <location>
        <begin position="506"/>
        <end position="660"/>
    </location>
</feature>
<dbReference type="OrthoDB" id="8261at2157"/>
<evidence type="ECO:0000259" key="3">
    <source>
        <dbReference type="Pfam" id="PF19278"/>
    </source>
</evidence>
<dbReference type="EC" id="3.5.2.14" evidence="4"/>
<feature type="domain" description="Hydantoinase A/oxoprolinase" evidence="1">
    <location>
        <begin position="199"/>
        <end position="495"/>
    </location>
</feature>
<dbReference type="SUPFAM" id="SSF53067">
    <property type="entry name" value="Actin-like ATPase domain"/>
    <property type="match status" value="1"/>
</dbReference>
<dbReference type="InterPro" id="IPR008040">
    <property type="entry name" value="Hydant_A_N"/>
</dbReference>
<evidence type="ECO:0000259" key="1">
    <source>
        <dbReference type="Pfam" id="PF01968"/>
    </source>
</evidence>
<dbReference type="EMBL" id="AP018732">
    <property type="protein sequence ID" value="BBE41443.1"/>
    <property type="molecule type" value="Genomic_DNA"/>
</dbReference>
<evidence type="ECO:0000313" key="5">
    <source>
        <dbReference type="Proteomes" id="UP000509448"/>
    </source>
</evidence>
<protein>
    <submittedName>
        <fullName evidence="4">N-methylhydantoinase A</fullName>
        <ecNumber evidence="4">3.5.2.14</ecNumber>
    </submittedName>
</protein>
<dbReference type="InterPro" id="IPR043129">
    <property type="entry name" value="ATPase_NBD"/>
</dbReference>
<dbReference type="Pfam" id="PF05378">
    <property type="entry name" value="Hydant_A_N"/>
    <property type="match status" value="1"/>
</dbReference>
<dbReference type="GO" id="GO:0006749">
    <property type="term" value="P:glutathione metabolic process"/>
    <property type="evidence" value="ECO:0007669"/>
    <property type="project" value="TreeGrafter"/>
</dbReference>
<accession>A0A4P2VDH3</accession>
<dbReference type="GO" id="GO:0017168">
    <property type="term" value="F:5-oxoprolinase (ATP-hydrolyzing) activity"/>
    <property type="evidence" value="ECO:0007669"/>
    <property type="project" value="TreeGrafter"/>
</dbReference>